<evidence type="ECO:0000256" key="1">
    <source>
        <dbReference type="SAM" id="MobiDB-lite"/>
    </source>
</evidence>
<keyword evidence="3" id="KW-0732">Signal</keyword>
<dbReference type="Proteomes" id="UP000577707">
    <property type="component" value="Unassembled WGS sequence"/>
</dbReference>
<keyword evidence="2" id="KW-0812">Transmembrane</keyword>
<feature type="compositionally biased region" description="Low complexity" evidence="1">
    <location>
        <begin position="535"/>
        <end position="544"/>
    </location>
</feature>
<feature type="region of interest" description="Disordered" evidence="1">
    <location>
        <begin position="535"/>
        <end position="560"/>
    </location>
</feature>
<dbReference type="EMBL" id="JACHXG010000009">
    <property type="protein sequence ID" value="MBB3091051.1"/>
    <property type="molecule type" value="Genomic_DNA"/>
</dbReference>
<feature type="chain" id="PRO_5038450672" description="Ig-like domain-containing protein" evidence="3">
    <location>
        <begin position="20"/>
        <end position="684"/>
    </location>
</feature>
<name>A0A7W5A7D1_9ACTN</name>
<protein>
    <recommendedName>
        <fullName evidence="6">Ig-like domain-containing protein</fullName>
    </recommendedName>
</protein>
<feature type="transmembrane region" description="Helical" evidence="2">
    <location>
        <begin position="659"/>
        <end position="678"/>
    </location>
</feature>
<evidence type="ECO:0000313" key="4">
    <source>
        <dbReference type="EMBL" id="MBB3091051.1"/>
    </source>
</evidence>
<dbReference type="RefSeq" id="WP_183548709.1">
    <property type="nucleotide sequence ID" value="NZ_BMQT01000008.1"/>
</dbReference>
<evidence type="ECO:0008006" key="6">
    <source>
        <dbReference type="Google" id="ProtNLM"/>
    </source>
</evidence>
<sequence>MKQHIVRIAALGLSTTAIVGVGSALSAGHAATAECTADSPKLIRTIDAVTHLESRYAKTVPGAHHEAVTHIAHHEAETHEEVAPGGYAYTQRTTGKVEFKDSSSWNPGKGWDRTPALDKVVTIVDKPAWDETVVDVAAYDDPDTVIYYTGKPAGSTTLEDAAWVRYTPTGWPTKVETRTVTDVPTTYACDFVKPVTTLLNPTPLVRPGFVFDLETTDNHLVTKTVGNIYRDGTLFKSFQSPTGSLAVPVNLPDGAYTLRYNGLDSVGNVASTATYDFVVDGTAPTVTDKGTAGAAARSKSFKLYDARRIDAVTINGVTKDLANSVWSDVNDIKPGRYGAVEGTNTLIAYDEAGNASAPVEFTLDTTGPVITDKGAAGKAGQSKSFKLFDPRRVDKVTINGETKDLINNVWSDVNDIKPGRYGAVEGTNTLIAYDELGNTTEITFVLDTTGPLVTEKDDSSETSRSFKLDDGPLGSMVAGVRVNGTDFPLSHNRWSDANDLSLGSPWGVRAGENTLVAYDVLGNETTVTFTIAAPEAAPATGANPQPEVEPESDNGSDSQTEPVVAPAIVAGNSVATPSDAGPVATTSTLAGPRASAATVLAPELVAERAATNQSLTGEGRQVTTAETSLIVDAGQVEAVDTVQAVAAAPVAVDDSLPGLGIAITAGGAMVAFGAVLGMRRRGRS</sequence>
<comment type="caution">
    <text evidence="4">The sequence shown here is derived from an EMBL/GenBank/DDBJ whole genome shotgun (WGS) entry which is preliminary data.</text>
</comment>
<gene>
    <name evidence="4" type="ORF">FHS12_004016</name>
</gene>
<accession>A0A7W5A7D1</accession>
<reference evidence="4 5" key="1">
    <citation type="submission" date="2020-08" db="EMBL/GenBank/DDBJ databases">
        <title>Genomic Encyclopedia of Type Strains, Phase III (KMG-III): the genomes of soil and plant-associated and newly described type strains.</title>
        <authorList>
            <person name="Whitman W."/>
        </authorList>
    </citation>
    <scope>NUCLEOTIDE SEQUENCE [LARGE SCALE GENOMIC DNA]</scope>
    <source>
        <strain evidence="4 5">CECT 3302</strain>
    </source>
</reference>
<evidence type="ECO:0000313" key="5">
    <source>
        <dbReference type="Proteomes" id="UP000577707"/>
    </source>
</evidence>
<proteinExistence type="predicted"/>
<evidence type="ECO:0000256" key="2">
    <source>
        <dbReference type="SAM" id="Phobius"/>
    </source>
</evidence>
<feature type="signal peptide" evidence="3">
    <location>
        <begin position="1"/>
        <end position="19"/>
    </location>
</feature>
<dbReference type="AlphaFoldDB" id="A0A7W5A7D1"/>
<organism evidence="4 5">
    <name type="scientific">Nocardioides albus</name>
    <dbReference type="NCBI Taxonomy" id="1841"/>
    <lineage>
        <taxon>Bacteria</taxon>
        <taxon>Bacillati</taxon>
        <taxon>Actinomycetota</taxon>
        <taxon>Actinomycetes</taxon>
        <taxon>Propionibacteriales</taxon>
        <taxon>Nocardioidaceae</taxon>
        <taxon>Nocardioides</taxon>
    </lineage>
</organism>
<keyword evidence="2" id="KW-0472">Membrane</keyword>
<keyword evidence="2" id="KW-1133">Transmembrane helix</keyword>
<keyword evidence="5" id="KW-1185">Reference proteome</keyword>
<evidence type="ECO:0000256" key="3">
    <source>
        <dbReference type="SAM" id="SignalP"/>
    </source>
</evidence>